<keyword evidence="1" id="KW-1133">Transmembrane helix</keyword>
<organism evidence="3 5">
    <name type="scientific">Aquisalinus luteolus</name>
    <dbReference type="NCBI Taxonomy" id="1566827"/>
    <lineage>
        <taxon>Bacteria</taxon>
        <taxon>Pseudomonadati</taxon>
        <taxon>Pseudomonadota</taxon>
        <taxon>Alphaproteobacteria</taxon>
        <taxon>Parvularculales</taxon>
        <taxon>Parvularculaceae</taxon>
        <taxon>Aquisalinus</taxon>
    </lineage>
</organism>
<evidence type="ECO:0000313" key="5">
    <source>
        <dbReference type="Proteomes" id="UP000621856"/>
    </source>
</evidence>
<keyword evidence="1" id="KW-0472">Membrane</keyword>
<protein>
    <submittedName>
        <fullName evidence="4">DUF2061 domain-containing protein</fullName>
    </submittedName>
</protein>
<dbReference type="Proteomes" id="UP000621856">
    <property type="component" value="Unassembled WGS sequence"/>
</dbReference>
<evidence type="ECO:0000259" key="2">
    <source>
        <dbReference type="Pfam" id="PF09834"/>
    </source>
</evidence>
<sequence>MVRIATNALKSRSALKTATYGIMHLTVAFLVAYALTGSVAIALSIGLIEPFVQTIFYNIHETLWSKAGEPRKPHNHGLAA</sequence>
<evidence type="ECO:0000313" key="6">
    <source>
        <dbReference type="Proteomes" id="UP000818603"/>
    </source>
</evidence>
<comment type="caution">
    <text evidence="3">The sequence shown here is derived from an EMBL/GenBank/DDBJ whole genome shotgun (WGS) entry which is preliminary data.</text>
</comment>
<dbReference type="AlphaFoldDB" id="A0A8J3ERE5"/>
<keyword evidence="6" id="KW-1185">Reference proteome</keyword>
<feature type="domain" description="DUF2061" evidence="2">
    <location>
        <begin position="15"/>
        <end position="65"/>
    </location>
</feature>
<dbReference type="RefSeq" id="WP_155139667.1">
    <property type="nucleotide sequence ID" value="NZ_BMGZ01000002.1"/>
</dbReference>
<dbReference type="EMBL" id="BMGZ01000002">
    <property type="protein sequence ID" value="GGH97215.1"/>
    <property type="molecule type" value="Genomic_DNA"/>
</dbReference>
<reference evidence="3" key="1">
    <citation type="journal article" date="2014" name="Int. J. Syst. Evol. Microbiol.">
        <title>Complete genome sequence of Corynebacterium casei LMG S-19264T (=DSM 44701T), isolated from a smear-ripened cheese.</title>
        <authorList>
            <consortium name="US DOE Joint Genome Institute (JGI-PGF)"/>
            <person name="Walter F."/>
            <person name="Albersmeier A."/>
            <person name="Kalinowski J."/>
            <person name="Ruckert C."/>
        </authorList>
    </citation>
    <scope>NUCLEOTIDE SEQUENCE</scope>
    <source>
        <strain evidence="3">CGMCC 1.14984</strain>
    </source>
</reference>
<dbReference type="Pfam" id="PF09834">
    <property type="entry name" value="DUF2061"/>
    <property type="match status" value="1"/>
</dbReference>
<dbReference type="Proteomes" id="UP000818603">
    <property type="component" value="Unassembled WGS sequence"/>
</dbReference>
<evidence type="ECO:0000313" key="3">
    <source>
        <dbReference type="EMBL" id="GGH97215.1"/>
    </source>
</evidence>
<evidence type="ECO:0000256" key="1">
    <source>
        <dbReference type="SAM" id="Phobius"/>
    </source>
</evidence>
<name>A0A8J3ERE5_9PROT</name>
<proteinExistence type="predicted"/>
<evidence type="ECO:0000313" key="4">
    <source>
        <dbReference type="EMBL" id="NHK28017.1"/>
    </source>
</evidence>
<reference evidence="3" key="3">
    <citation type="submission" date="2020-09" db="EMBL/GenBank/DDBJ databases">
        <authorList>
            <person name="Sun Q."/>
            <person name="Zhou Y."/>
        </authorList>
    </citation>
    <scope>NUCLEOTIDE SEQUENCE</scope>
    <source>
        <strain evidence="3">CGMCC 1.14984</strain>
    </source>
</reference>
<dbReference type="InterPro" id="IPR018638">
    <property type="entry name" value="DUF2061_membrane"/>
</dbReference>
<keyword evidence="1" id="KW-0812">Transmembrane</keyword>
<gene>
    <name evidence="4" type="ORF">FF098_008885</name>
    <name evidence="3" type="ORF">GCM10011355_17890</name>
</gene>
<feature type="transmembrane region" description="Helical" evidence="1">
    <location>
        <begin position="21"/>
        <end position="48"/>
    </location>
</feature>
<accession>A0A8J3ERE5</accession>
<reference evidence="4 6" key="2">
    <citation type="submission" date="2020-02" db="EMBL/GenBank/DDBJ databases">
        <title>Genome sequence of Parvularcula flava strain NH6-79.</title>
        <authorList>
            <person name="Abdul Karim M.H."/>
            <person name="Lam M.Q."/>
            <person name="Chen S.J."/>
            <person name="Yahya A."/>
            <person name="Shahir S."/>
            <person name="Shamsir M.S."/>
            <person name="Chong C.S."/>
        </authorList>
    </citation>
    <scope>NUCLEOTIDE SEQUENCE [LARGE SCALE GENOMIC DNA]</scope>
    <source>
        <strain evidence="4 6">NH6-79</strain>
    </source>
</reference>
<dbReference type="EMBL" id="VCJR02000002">
    <property type="protein sequence ID" value="NHK28017.1"/>
    <property type="molecule type" value="Genomic_DNA"/>
</dbReference>